<keyword evidence="2" id="KW-1185">Reference proteome</keyword>
<gene>
    <name evidence="1" type="ORF">DSO57_1018534</name>
</gene>
<evidence type="ECO:0000313" key="1">
    <source>
        <dbReference type="EMBL" id="KAJ9081064.1"/>
    </source>
</evidence>
<evidence type="ECO:0000313" key="2">
    <source>
        <dbReference type="Proteomes" id="UP001165960"/>
    </source>
</evidence>
<sequence>MVFLPVGSLVTILDPSVIIHHLGRLLPSGWVPDTAIVNFLDTKCEAAQVTCKSFWGYPTCQESIMKWVPENL</sequence>
<accession>A0ACC2U2A9</accession>
<dbReference type="Proteomes" id="UP001165960">
    <property type="component" value="Unassembled WGS sequence"/>
</dbReference>
<organism evidence="1 2">
    <name type="scientific">Entomophthora muscae</name>
    <dbReference type="NCBI Taxonomy" id="34485"/>
    <lineage>
        <taxon>Eukaryota</taxon>
        <taxon>Fungi</taxon>
        <taxon>Fungi incertae sedis</taxon>
        <taxon>Zoopagomycota</taxon>
        <taxon>Entomophthoromycotina</taxon>
        <taxon>Entomophthoromycetes</taxon>
        <taxon>Entomophthorales</taxon>
        <taxon>Entomophthoraceae</taxon>
        <taxon>Entomophthora</taxon>
    </lineage>
</organism>
<dbReference type="EMBL" id="QTSX02001501">
    <property type="protein sequence ID" value="KAJ9081064.1"/>
    <property type="molecule type" value="Genomic_DNA"/>
</dbReference>
<name>A0ACC2U2A9_9FUNG</name>
<protein>
    <submittedName>
        <fullName evidence="1">Uncharacterized protein</fullName>
    </submittedName>
</protein>
<proteinExistence type="predicted"/>
<reference evidence="1" key="1">
    <citation type="submission" date="2022-04" db="EMBL/GenBank/DDBJ databases">
        <title>Genome of the entomopathogenic fungus Entomophthora muscae.</title>
        <authorList>
            <person name="Elya C."/>
            <person name="Lovett B.R."/>
            <person name="Lee E."/>
            <person name="Macias A.M."/>
            <person name="Hajek A.E."/>
            <person name="De Bivort B.L."/>
            <person name="Kasson M.T."/>
            <person name="De Fine Licht H.H."/>
            <person name="Stajich J.E."/>
        </authorList>
    </citation>
    <scope>NUCLEOTIDE SEQUENCE</scope>
    <source>
        <strain evidence="1">Berkeley</strain>
    </source>
</reference>
<comment type="caution">
    <text evidence="1">The sequence shown here is derived from an EMBL/GenBank/DDBJ whole genome shotgun (WGS) entry which is preliminary data.</text>
</comment>